<dbReference type="Proteomes" id="UP001189429">
    <property type="component" value="Unassembled WGS sequence"/>
</dbReference>
<dbReference type="EMBL" id="CAUYUJ010004115">
    <property type="protein sequence ID" value="CAK0808214.1"/>
    <property type="molecule type" value="Genomic_DNA"/>
</dbReference>
<evidence type="ECO:0000313" key="2">
    <source>
        <dbReference type="EMBL" id="CAK0808214.1"/>
    </source>
</evidence>
<evidence type="ECO:0000256" key="1">
    <source>
        <dbReference type="SAM" id="MobiDB-lite"/>
    </source>
</evidence>
<feature type="non-terminal residue" evidence="2">
    <location>
        <position position="293"/>
    </location>
</feature>
<feature type="region of interest" description="Disordered" evidence="1">
    <location>
        <begin position="1"/>
        <end position="52"/>
    </location>
</feature>
<gene>
    <name evidence="2" type="ORF">PCOR1329_LOCUS13877</name>
</gene>
<name>A0ABN9QSY0_9DINO</name>
<feature type="non-terminal residue" evidence="2">
    <location>
        <position position="1"/>
    </location>
</feature>
<sequence length="293" mass="34587">EEQKRIQKKRANFGPDKREKRKKYWAECSKRPEHKERKRIHNQKLDKRRLRSGPERERYLIQKRKRGKEAWKKKAPAVSGQMRLATINVTALNAARLEELLAHDDLKEVDFLALQEVYRARAVHMIEYVMRLYAIAKMERRLRAEDSSSWKQIFAKEVIDPEWWRAASSVMHDPTECPAFTADDMSEEWRKIWRPEGFNGEACSTSWVEHARRMRRPLPRSKAQAGWSPSWEQFLRAIARGKGSAGYDGWTARELKMMAVTFEFLVQDLYNLWLDTTKFLGANGMFKTVPSEE</sequence>
<protein>
    <submittedName>
        <fullName evidence="2">Uncharacterized protein</fullName>
    </submittedName>
</protein>
<reference evidence="2" key="1">
    <citation type="submission" date="2023-10" db="EMBL/GenBank/DDBJ databases">
        <authorList>
            <person name="Chen Y."/>
            <person name="Shah S."/>
            <person name="Dougan E. K."/>
            <person name="Thang M."/>
            <person name="Chan C."/>
        </authorList>
    </citation>
    <scope>NUCLEOTIDE SEQUENCE [LARGE SCALE GENOMIC DNA]</scope>
</reference>
<feature type="compositionally biased region" description="Basic residues" evidence="1">
    <location>
        <begin position="1"/>
        <end position="11"/>
    </location>
</feature>
<evidence type="ECO:0000313" key="3">
    <source>
        <dbReference type="Proteomes" id="UP001189429"/>
    </source>
</evidence>
<accession>A0ABN9QSY0</accession>
<feature type="compositionally biased region" description="Basic residues" evidence="1">
    <location>
        <begin position="36"/>
        <end position="51"/>
    </location>
</feature>
<keyword evidence="3" id="KW-1185">Reference proteome</keyword>
<organism evidence="2 3">
    <name type="scientific">Prorocentrum cordatum</name>
    <dbReference type="NCBI Taxonomy" id="2364126"/>
    <lineage>
        <taxon>Eukaryota</taxon>
        <taxon>Sar</taxon>
        <taxon>Alveolata</taxon>
        <taxon>Dinophyceae</taxon>
        <taxon>Prorocentrales</taxon>
        <taxon>Prorocentraceae</taxon>
        <taxon>Prorocentrum</taxon>
    </lineage>
</organism>
<comment type="caution">
    <text evidence="2">The sequence shown here is derived from an EMBL/GenBank/DDBJ whole genome shotgun (WGS) entry which is preliminary data.</text>
</comment>
<proteinExistence type="predicted"/>
<feature type="compositionally biased region" description="Basic and acidic residues" evidence="1">
    <location>
        <begin position="24"/>
        <end position="35"/>
    </location>
</feature>